<reference evidence="2" key="1">
    <citation type="submission" date="2021-02" db="EMBL/GenBank/DDBJ databases">
        <authorList>
            <person name="Dougan E. K."/>
            <person name="Rhodes N."/>
            <person name="Thang M."/>
            <person name="Chan C."/>
        </authorList>
    </citation>
    <scope>NUCLEOTIDE SEQUENCE</scope>
</reference>
<dbReference type="GO" id="GO:0005634">
    <property type="term" value="C:nucleus"/>
    <property type="evidence" value="ECO:0007669"/>
    <property type="project" value="TreeGrafter"/>
</dbReference>
<proteinExistence type="predicted"/>
<dbReference type="GO" id="GO:0000981">
    <property type="term" value="F:DNA-binding transcription factor activity, RNA polymerase II-specific"/>
    <property type="evidence" value="ECO:0007669"/>
    <property type="project" value="TreeGrafter"/>
</dbReference>
<evidence type="ECO:0000313" key="3">
    <source>
        <dbReference type="Proteomes" id="UP000626109"/>
    </source>
</evidence>
<dbReference type="PANTHER" id="PTHR14596:SF72">
    <property type="entry name" value="ZINC FINGER PROTEIN MSN2-RELATED"/>
    <property type="match status" value="1"/>
</dbReference>
<feature type="compositionally biased region" description="Low complexity" evidence="1">
    <location>
        <begin position="265"/>
        <end position="305"/>
    </location>
</feature>
<dbReference type="GO" id="GO:0042594">
    <property type="term" value="P:response to starvation"/>
    <property type="evidence" value="ECO:0007669"/>
    <property type="project" value="TreeGrafter"/>
</dbReference>
<dbReference type="EMBL" id="CAJNNW010035798">
    <property type="protein sequence ID" value="CAE8730089.1"/>
    <property type="molecule type" value="Genomic_DNA"/>
</dbReference>
<accession>A0A813LJ59</accession>
<sequence length="461" mass="50201">MFGPDSQPAWRPAALAEALLIPGQPLLLPADPFATAAAYLRPLPGWLADFGPAIRHAVCELDASAAEELVLAAAAAHPQAFAESCQAEEEVAIAWGEAASHWKLEATTTITTITATTTITTATTARTATTEQAGEHQRRNNSNDSNNSNNSNNNNHNNNNNNDYNSNSLVPQLQWLLFEASRGGCELWDWLLQQASAEEENGPCNEREVLLCIGELALQRRHRQLAEISKRLVGGRVGAGYHEQMVRAHEALCWCWRQPRSVPVTGSSGTSNNNKNNNENKNNNKNNKNNNNTNKHNNNTGSSGTPRKTVASRRPTVRGSYGMPDVQSRHVLHRGALKLEVCLEGQLNFLRPKDAVPRLRFATGRGNAPTDRWVVETVRRSDFEVTTARNAAERLTELATVDRSRPETPPAGSGLSFRAPLVVGRFQGLAWMRVDGGSGGGGASRPQPGLAGSHWAETKRK</sequence>
<dbReference type="AlphaFoldDB" id="A0A813LJ59"/>
<organism evidence="2 3">
    <name type="scientific">Polarella glacialis</name>
    <name type="common">Dinoflagellate</name>
    <dbReference type="NCBI Taxonomy" id="89957"/>
    <lineage>
        <taxon>Eukaryota</taxon>
        <taxon>Sar</taxon>
        <taxon>Alveolata</taxon>
        <taxon>Dinophyceae</taxon>
        <taxon>Suessiales</taxon>
        <taxon>Suessiaceae</taxon>
        <taxon>Polarella</taxon>
    </lineage>
</organism>
<feature type="compositionally biased region" description="Low complexity" evidence="1">
    <location>
        <begin position="140"/>
        <end position="165"/>
    </location>
</feature>
<feature type="region of interest" description="Disordered" evidence="1">
    <location>
        <begin position="121"/>
        <end position="165"/>
    </location>
</feature>
<evidence type="ECO:0000256" key="1">
    <source>
        <dbReference type="SAM" id="MobiDB-lite"/>
    </source>
</evidence>
<comment type="caution">
    <text evidence="2">The sequence shown here is derived from an EMBL/GenBank/DDBJ whole genome shotgun (WGS) entry which is preliminary data.</text>
</comment>
<dbReference type="GO" id="GO:0000987">
    <property type="term" value="F:cis-regulatory region sequence-specific DNA binding"/>
    <property type="evidence" value="ECO:0007669"/>
    <property type="project" value="TreeGrafter"/>
</dbReference>
<dbReference type="PANTHER" id="PTHR14596">
    <property type="entry name" value="ZINC FINGER PROTEIN"/>
    <property type="match status" value="1"/>
</dbReference>
<dbReference type="Proteomes" id="UP000626109">
    <property type="component" value="Unassembled WGS sequence"/>
</dbReference>
<feature type="region of interest" description="Disordered" evidence="1">
    <location>
        <begin position="263"/>
        <end position="324"/>
    </location>
</feature>
<feature type="compositionally biased region" description="Low complexity" evidence="1">
    <location>
        <begin position="121"/>
        <end position="130"/>
    </location>
</feature>
<protein>
    <submittedName>
        <fullName evidence="2">Uncharacterized protein</fullName>
    </submittedName>
</protein>
<evidence type="ECO:0000313" key="2">
    <source>
        <dbReference type="EMBL" id="CAE8730089.1"/>
    </source>
</evidence>
<gene>
    <name evidence="2" type="ORF">PGLA2088_LOCUS45624</name>
</gene>
<name>A0A813LJ59_POLGL</name>
<feature type="region of interest" description="Disordered" evidence="1">
    <location>
        <begin position="434"/>
        <end position="461"/>
    </location>
</feature>